<keyword evidence="3" id="KW-1185">Reference proteome</keyword>
<evidence type="ECO:0000313" key="3">
    <source>
        <dbReference type="Proteomes" id="UP000243525"/>
    </source>
</evidence>
<dbReference type="AlphaFoldDB" id="A0A2T5BY10"/>
<sequence length="199" mass="21644">MKGSLLILAFFTLGCFAGYNHWLPSEWSGSTVSTIVLYILMFCVGIALGHDKTLLDKLKGIDRRQVFLPFMTMAGTLAGCLVASAFINNTASESMAVGSGFAYYSLSSIFIADFKGPELGTIALLCNIMRELFALLFIPILVRWFGPLSAISTGGATTFDTTLPVISQSMEKEYVIVAVFHGIILDFSVPFLVTFFCSI</sequence>
<dbReference type="EMBL" id="QAAD01000023">
    <property type="protein sequence ID" value="PTN06281.1"/>
    <property type="molecule type" value="Genomic_DNA"/>
</dbReference>
<dbReference type="Proteomes" id="UP000243525">
    <property type="component" value="Unassembled WGS sequence"/>
</dbReference>
<evidence type="ECO:0000313" key="2">
    <source>
        <dbReference type="EMBL" id="PTN06281.1"/>
    </source>
</evidence>
<feature type="transmembrane region" description="Helical" evidence="1">
    <location>
        <begin position="174"/>
        <end position="197"/>
    </location>
</feature>
<dbReference type="Pfam" id="PF03956">
    <property type="entry name" value="Lys_export"/>
    <property type="match status" value="1"/>
</dbReference>
<feature type="transmembrane region" description="Helical" evidence="1">
    <location>
        <begin position="132"/>
        <end position="154"/>
    </location>
</feature>
<feature type="transmembrane region" description="Helical" evidence="1">
    <location>
        <begin position="27"/>
        <end position="48"/>
    </location>
</feature>
<name>A0A2T5BY10_9BACT</name>
<keyword evidence="1" id="KW-0812">Transmembrane</keyword>
<gene>
    <name evidence="2" type="ORF">C8N47_1232</name>
</gene>
<organism evidence="2 3">
    <name type="scientific">Mangrovibacterium marinum</name>
    <dbReference type="NCBI Taxonomy" id="1639118"/>
    <lineage>
        <taxon>Bacteria</taxon>
        <taxon>Pseudomonadati</taxon>
        <taxon>Bacteroidota</taxon>
        <taxon>Bacteroidia</taxon>
        <taxon>Marinilabiliales</taxon>
        <taxon>Prolixibacteraceae</taxon>
        <taxon>Mangrovibacterium</taxon>
    </lineage>
</organism>
<protein>
    <submittedName>
        <fullName evidence="2">Lysine exporter LysO-like protein</fullName>
    </submittedName>
</protein>
<comment type="caution">
    <text evidence="2">The sequence shown here is derived from an EMBL/GenBank/DDBJ whole genome shotgun (WGS) entry which is preliminary data.</text>
</comment>
<dbReference type="PROSITE" id="PS51257">
    <property type="entry name" value="PROKAR_LIPOPROTEIN"/>
    <property type="match status" value="1"/>
</dbReference>
<dbReference type="PANTHER" id="PTHR35804:SF1">
    <property type="entry name" value="LYSINE EXPORTER LYSO"/>
    <property type="match status" value="1"/>
</dbReference>
<dbReference type="GO" id="GO:0015661">
    <property type="term" value="F:L-lysine efflux transmembrane transporter activity"/>
    <property type="evidence" value="ECO:0007669"/>
    <property type="project" value="InterPro"/>
</dbReference>
<keyword evidence="1" id="KW-0472">Membrane</keyword>
<keyword evidence="1" id="KW-1133">Transmembrane helix</keyword>
<feature type="transmembrane region" description="Helical" evidence="1">
    <location>
        <begin position="68"/>
        <end position="88"/>
    </location>
</feature>
<dbReference type="RefSeq" id="WP_107823586.1">
    <property type="nucleotide sequence ID" value="NZ_OY782574.1"/>
</dbReference>
<accession>A0A2T5BY10</accession>
<reference evidence="2 3" key="1">
    <citation type="submission" date="2018-04" db="EMBL/GenBank/DDBJ databases">
        <title>Genomic Encyclopedia of Archaeal and Bacterial Type Strains, Phase II (KMG-II): from individual species to whole genera.</title>
        <authorList>
            <person name="Goeker M."/>
        </authorList>
    </citation>
    <scope>NUCLEOTIDE SEQUENCE [LARGE SCALE GENOMIC DNA]</scope>
    <source>
        <strain evidence="2 3">DSM 28823</strain>
    </source>
</reference>
<dbReference type="PANTHER" id="PTHR35804">
    <property type="entry name" value="LYSINE EXPORTER LYSO"/>
    <property type="match status" value="1"/>
</dbReference>
<proteinExistence type="predicted"/>
<evidence type="ECO:0000256" key="1">
    <source>
        <dbReference type="SAM" id="Phobius"/>
    </source>
</evidence>
<dbReference type="GO" id="GO:0005886">
    <property type="term" value="C:plasma membrane"/>
    <property type="evidence" value="ECO:0007669"/>
    <property type="project" value="TreeGrafter"/>
</dbReference>
<dbReference type="InterPro" id="IPR005642">
    <property type="entry name" value="LysO"/>
</dbReference>
<dbReference type="OrthoDB" id="371078at2"/>